<protein>
    <recommendedName>
        <fullName evidence="1">NIDO domain-containing protein</fullName>
    </recommendedName>
</protein>
<sequence>HHEIKHQFKKSYSPAISLLQPFTFFGTTYDQVYVNNNGDLTFDQSWYSFIPYQFPANAGRDIIAPFWTDIYNYYNGIISYQQYTSGSVLTQATQDINQYFPQIHFIATWVFVATWDRVGYFAALSSKHAGCSA</sequence>
<feature type="domain" description="NIDO" evidence="1">
    <location>
        <begin position="65"/>
        <end position="133"/>
    </location>
</feature>
<organism evidence="2 3">
    <name type="scientific">Astyanax mexicanus</name>
    <name type="common">Blind cave fish</name>
    <name type="synonym">Astyanax fasciatus mexicanus</name>
    <dbReference type="NCBI Taxonomy" id="7994"/>
    <lineage>
        <taxon>Eukaryota</taxon>
        <taxon>Metazoa</taxon>
        <taxon>Chordata</taxon>
        <taxon>Craniata</taxon>
        <taxon>Vertebrata</taxon>
        <taxon>Euteleostomi</taxon>
        <taxon>Actinopterygii</taxon>
        <taxon>Neopterygii</taxon>
        <taxon>Teleostei</taxon>
        <taxon>Ostariophysi</taxon>
        <taxon>Characiformes</taxon>
        <taxon>Characoidei</taxon>
        <taxon>Acestrorhamphidae</taxon>
        <taxon>Acestrorhamphinae</taxon>
        <taxon>Astyanax</taxon>
    </lineage>
</organism>
<dbReference type="PROSITE" id="PS51220">
    <property type="entry name" value="NIDO"/>
    <property type="match status" value="1"/>
</dbReference>
<evidence type="ECO:0000259" key="1">
    <source>
        <dbReference type="PROSITE" id="PS51220"/>
    </source>
</evidence>
<dbReference type="Pfam" id="PF06119">
    <property type="entry name" value="NIDO"/>
    <property type="match status" value="1"/>
</dbReference>
<dbReference type="Ensembl" id="ENSAMXT00005004099.1">
    <property type="protein sequence ID" value="ENSAMXP00005003576.1"/>
    <property type="gene ID" value="ENSAMXG00005002251.1"/>
</dbReference>
<reference evidence="2" key="1">
    <citation type="submission" date="2025-08" db="UniProtKB">
        <authorList>
            <consortium name="Ensembl"/>
        </authorList>
    </citation>
    <scope>IDENTIFICATION</scope>
</reference>
<name>A0A8B9H1H3_ASTMX</name>
<evidence type="ECO:0000313" key="3">
    <source>
        <dbReference type="Proteomes" id="UP000694621"/>
    </source>
</evidence>
<dbReference type="InterPro" id="IPR003886">
    <property type="entry name" value="NIDO_dom"/>
</dbReference>
<proteinExistence type="predicted"/>
<dbReference type="PANTHER" id="PTHR46160">
    <property type="entry name" value="ALPHA-TECTORIN-RELATED"/>
    <property type="match status" value="1"/>
</dbReference>
<dbReference type="PANTHER" id="PTHR46160:SF9">
    <property type="entry name" value="PROTEIN PRY2-RELATED"/>
    <property type="match status" value="1"/>
</dbReference>
<evidence type="ECO:0000313" key="2">
    <source>
        <dbReference type="Ensembl" id="ENSAMXP00005003576.1"/>
    </source>
</evidence>
<accession>A0A8B9H1H3</accession>
<dbReference type="GO" id="GO:0007160">
    <property type="term" value="P:cell-matrix adhesion"/>
    <property type="evidence" value="ECO:0007669"/>
    <property type="project" value="InterPro"/>
</dbReference>
<dbReference type="AlphaFoldDB" id="A0A8B9H1H3"/>
<dbReference type="Proteomes" id="UP000694621">
    <property type="component" value="Unplaced"/>
</dbReference>
<dbReference type="InterPro" id="IPR052749">
    <property type="entry name" value="Alpha-tectorin"/>
</dbReference>